<organism evidence="5 6">
    <name type="scientific">Sporisorium scitamineum</name>
    <dbReference type="NCBI Taxonomy" id="49012"/>
    <lineage>
        <taxon>Eukaryota</taxon>
        <taxon>Fungi</taxon>
        <taxon>Dikarya</taxon>
        <taxon>Basidiomycota</taxon>
        <taxon>Ustilaginomycotina</taxon>
        <taxon>Ustilaginomycetes</taxon>
        <taxon>Ustilaginales</taxon>
        <taxon>Ustilaginaceae</taxon>
        <taxon>Sporisorium</taxon>
    </lineage>
</organism>
<keyword evidence="3" id="KW-0234">DNA repair</keyword>
<evidence type="ECO:0000256" key="1">
    <source>
        <dbReference type="ARBA" id="ARBA00004123"/>
    </source>
</evidence>
<gene>
    <name evidence="5" type="primary">SSCI48750.1</name>
</gene>
<protein>
    <recommendedName>
        <fullName evidence="3">Pre-mRNA-processing factor 19</fullName>
        <ecNumber evidence="3">2.3.2.27</ecNumber>
    </recommendedName>
</protein>
<dbReference type="PANTHER" id="PTHR43995">
    <property type="entry name" value="PRE-MRNA-PROCESSING FACTOR 19"/>
    <property type="match status" value="1"/>
</dbReference>
<dbReference type="InterPro" id="IPR055340">
    <property type="entry name" value="RING-Ubox_PRP19"/>
</dbReference>
<dbReference type="GO" id="GO:0000398">
    <property type="term" value="P:mRNA splicing, via spliceosome"/>
    <property type="evidence" value="ECO:0007669"/>
    <property type="project" value="InterPro"/>
</dbReference>
<dbReference type="GO" id="GO:0071006">
    <property type="term" value="C:U2-type catalytic step 1 spliceosome"/>
    <property type="evidence" value="ECO:0007669"/>
    <property type="project" value="TreeGrafter"/>
</dbReference>
<evidence type="ECO:0000313" key="6">
    <source>
        <dbReference type="Proteomes" id="UP000242770"/>
    </source>
</evidence>
<keyword evidence="3" id="KW-0747">Spliceosome</keyword>
<dbReference type="PANTHER" id="PTHR43995:SF1">
    <property type="entry name" value="PRE-MRNA-PROCESSING FACTOR 19"/>
    <property type="match status" value="1"/>
</dbReference>
<evidence type="ECO:0000256" key="3">
    <source>
        <dbReference type="RuleBase" id="RU367101"/>
    </source>
</evidence>
<dbReference type="GO" id="GO:0006281">
    <property type="term" value="P:DNA repair"/>
    <property type="evidence" value="ECO:0007669"/>
    <property type="project" value="UniProtKB-KW"/>
</dbReference>
<keyword evidence="2 3" id="KW-0539">Nucleus</keyword>
<dbReference type="GO" id="GO:0061630">
    <property type="term" value="F:ubiquitin protein ligase activity"/>
    <property type="evidence" value="ECO:0007669"/>
    <property type="project" value="UniProtKB-UniRule"/>
</dbReference>
<comment type="subunit">
    <text evidence="3">Homotetramer.</text>
</comment>
<dbReference type="CDD" id="cd16656">
    <property type="entry name" value="RING-Ubox_PRP19"/>
    <property type="match status" value="1"/>
</dbReference>
<dbReference type="EMBL" id="CCFA01002886">
    <property type="protein sequence ID" value="CDW98166.1"/>
    <property type="molecule type" value="Genomic_DNA"/>
</dbReference>
<dbReference type="InterPro" id="IPR038959">
    <property type="entry name" value="Prp19"/>
</dbReference>
<dbReference type="UniPathway" id="UPA00143"/>
<comment type="catalytic activity">
    <reaction evidence="3">
        <text>S-ubiquitinyl-[E2 ubiquitin-conjugating enzyme]-L-cysteine + [acceptor protein]-L-lysine = [E2 ubiquitin-conjugating enzyme]-L-cysteine + N(6)-ubiquitinyl-[acceptor protein]-L-lysine.</text>
        <dbReference type="EC" id="2.3.2.27"/>
    </reaction>
</comment>
<reference evidence="6" key="1">
    <citation type="submission" date="2014-06" db="EMBL/GenBank/DDBJ databases">
        <authorList>
            <person name="Berkman P.J."/>
        </authorList>
    </citation>
    <scope>NUCLEOTIDE SEQUENCE [LARGE SCALE GENOMIC DNA]</scope>
</reference>
<sequence length="76" mass="8442">MFCAISGEPPKVPVVSKKSGLVYEQRLIHKYINENGKDPVTGDTLELDDLIEIKSSKFMRLSTQHLGLCDGARHEG</sequence>
<keyword evidence="6" id="KW-1185">Reference proteome</keyword>
<name>A0A0F7S723_9BASI</name>
<comment type="similarity">
    <text evidence="3">Belongs to the WD repeat PRP19 family.</text>
</comment>
<dbReference type="InterPro" id="IPR003613">
    <property type="entry name" value="Ubox_domain"/>
</dbReference>
<dbReference type="Proteomes" id="UP000242770">
    <property type="component" value="Unassembled WGS sequence"/>
</dbReference>
<dbReference type="GO" id="GO:0000974">
    <property type="term" value="C:Prp19 complex"/>
    <property type="evidence" value="ECO:0007669"/>
    <property type="project" value="UniProtKB-UniRule"/>
</dbReference>
<comment type="pathway">
    <text evidence="3">Protein modification; protein ubiquitination.</text>
</comment>
<keyword evidence="3" id="KW-0808">Transferase</keyword>
<evidence type="ECO:0000256" key="2">
    <source>
        <dbReference type="ARBA" id="ARBA00023242"/>
    </source>
</evidence>
<dbReference type="GO" id="GO:0005737">
    <property type="term" value="C:cytoplasm"/>
    <property type="evidence" value="ECO:0007669"/>
    <property type="project" value="TreeGrafter"/>
</dbReference>
<evidence type="ECO:0000259" key="4">
    <source>
        <dbReference type="PROSITE" id="PS51698"/>
    </source>
</evidence>
<dbReference type="SMART" id="SM00504">
    <property type="entry name" value="Ubox"/>
    <property type="match status" value="1"/>
</dbReference>
<dbReference type="STRING" id="49012.A0A0F7S723"/>
<dbReference type="AlphaFoldDB" id="A0A0F7S723"/>
<dbReference type="InterPro" id="IPR013083">
    <property type="entry name" value="Znf_RING/FYVE/PHD"/>
</dbReference>
<dbReference type="FunFam" id="3.30.40.10:FF:000027">
    <property type="entry name" value="Pre-mRNA-processing factor 19, putative"/>
    <property type="match status" value="1"/>
</dbReference>
<keyword evidence="3" id="KW-0507">mRNA processing</keyword>
<feature type="domain" description="U-box" evidence="4">
    <location>
        <begin position="1"/>
        <end position="70"/>
    </location>
</feature>
<comment type="subcellular location">
    <subcellularLocation>
        <location evidence="1 3">Nucleus</location>
    </subcellularLocation>
</comment>
<accession>A0A0F7S723</accession>
<evidence type="ECO:0000313" key="5">
    <source>
        <dbReference type="EMBL" id="CDW98166.1"/>
    </source>
</evidence>
<comment type="function">
    <text evidence="3">Ubiquitin-protein ligase which is mainly involved pre-mRNA splicing and DNA repair. Required for pre-mRNA splicing as component of the spliceosome.</text>
</comment>
<dbReference type="EC" id="2.3.2.27" evidence="3"/>
<keyword evidence="3" id="KW-0833">Ubl conjugation pathway</keyword>
<dbReference type="Gene3D" id="3.30.40.10">
    <property type="entry name" value="Zinc/RING finger domain, C3HC4 (zinc finger)"/>
    <property type="match status" value="1"/>
</dbReference>
<keyword evidence="3" id="KW-0227">DNA damage</keyword>
<proteinExistence type="inferred from homology"/>
<dbReference type="PROSITE" id="PS51698">
    <property type="entry name" value="U_BOX"/>
    <property type="match status" value="1"/>
</dbReference>
<keyword evidence="3" id="KW-0508">mRNA splicing</keyword>
<dbReference type="SUPFAM" id="SSF57850">
    <property type="entry name" value="RING/U-box"/>
    <property type="match status" value="1"/>
</dbReference>
<dbReference type="GO" id="GO:0070534">
    <property type="term" value="P:protein K63-linked ubiquitination"/>
    <property type="evidence" value="ECO:0007669"/>
    <property type="project" value="UniProtKB-UniRule"/>
</dbReference>